<sequence>MVRFATDPGTAHTLDETSAFRGAHVAIFEDDDKGTALKALVPSLSWMVADGAPALPFGEVADFMLRVMTWQAADRATQRLVITTGCCSARTQLIALTGVTLATSDFSSLSVSAAVFVLGWGSTGRCSARTQLIALPGMTLAAASGFSSLSISAAAIVLGAQGARS</sequence>
<organism evidence="1 2">
    <name type="scientific">Chrysochromulina tobinii</name>
    <dbReference type="NCBI Taxonomy" id="1460289"/>
    <lineage>
        <taxon>Eukaryota</taxon>
        <taxon>Haptista</taxon>
        <taxon>Haptophyta</taxon>
        <taxon>Prymnesiophyceae</taxon>
        <taxon>Prymnesiales</taxon>
        <taxon>Chrysochromulinaceae</taxon>
        <taxon>Chrysochromulina</taxon>
    </lineage>
</organism>
<gene>
    <name evidence="1" type="ORF">Ctob_016489</name>
</gene>
<reference evidence="2" key="1">
    <citation type="journal article" date="2015" name="PLoS Genet.">
        <title>Genome Sequence and Transcriptome Analyses of Chrysochromulina tobin: Metabolic Tools for Enhanced Algal Fitness in the Prominent Order Prymnesiales (Haptophyceae).</title>
        <authorList>
            <person name="Hovde B.T."/>
            <person name="Deodato C.R."/>
            <person name="Hunsperger H.M."/>
            <person name="Ryken S.A."/>
            <person name="Yost W."/>
            <person name="Jha R.K."/>
            <person name="Patterson J."/>
            <person name="Monnat R.J. Jr."/>
            <person name="Barlow S.B."/>
            <person name="Starkenburg S.R."/>
            <person name="Cattolico R.A."/>
        </authorList>
    </citation>
    <scope>NUCLEOTIDE SEQUENCE</scope>
    <source>
        <strain evidence="2">CCMP291</strain>
    </source>
</reference>
<dbReference type="AlphaFoldDB" id="A0A0M0K5E9"/>
<proteinExistence type="predicted"/>
<evidence type="ECO:0000313" key="1">
    <source>
        <dbReference type="EMBL" id="KOO34024.1"/>
    </source>
</evidence>
<dbReference type="Proteomes" id="UP000037460">
    <property type="component" value="Unassembled WGS sequence"/>
</dbReference>
<keyword evidence="2" id="KW-1185">Reference proteome</keyword>
<evidence type="ECO:0000313" key="2">
    <source>
        <dbReference type="Proteomes" id="UP000037460"/>
    </source>
</evidence>
<accession>A0A0M0K5E9</accession>
<comment type="caution">
    <text evidence="1">The sequence shown here is derived from an EMBL/GenBank/DDBJ whole genome shotgun (WGS) entry which is preliminary data.</text>
</comment>
<dbReference type="EMBL" id="JWZX01001348">
    <property type="protein sequence ID" value="KOO34024.1"/>
    <property type="molecule type" value="Genomic_DNA"/>
</dbReference>
<protein>
    <submittedName>
        <fullName evidence="1">Uncharacterized protein</fullName>
    </submittedName>
</protein>
<name>A0A0M0K5E9_9EUKA</name>